<dbReference type="EMBL" id="JAWJWE010000036">
    <property type="protein sequence ID" value="KAK6628148.1"/>
    <property type="molecule type" value="Genomic_DNA"/>
</dbReference>
<evidence type="ECO:0000313" key="2">
    <source>
        <dbReference type="EMBL" id="KAK6628148.1"/>
    </source>
</evidence>
<evidence type="ECO:0000313" key="3">
    <source>
        <dbReference type="Proteomes" id="UP001372834"/>
    </source>
</evidence>
<dbReference type="Gene3D" id="1.25.40.10">
    <property type="entry name" value="Tetratricopeptide repeat domain"/>
    <property type="match status" value="1"/>
</dbReference>
<dbReference type="Pfam" id="PF02188">
    <property type="entry name" value="GoLoco"/>
    <property type="match status" value="1"/>
</dbReference>
<organism evidence="2 3">
    <name type="scientific">Polyplax serrata</name>
    <name type="common">Common mouse louse</name>
    <dbReference type="NCBI Taxonomy" id="468196"/>
    <lineage>
        <taxon>Eukaryota</taxon>
        <taxon>Metazoa</taxon>
        <taxon>Ecdysozoa</taxon>
        <taxon>Arthropoda</taxon>
        <taxon>Hexapoda</taxon>
        <taxon>Insecta</taxon>
        <taxon>Pterygota</taxon>
        <taxon>Neoptera</taxon>
        <taxon>Paraneoptera</taxon>
        <taxon>Psocodea</taxon>
        <taxon>Troctomorpha</taxon>
        <taxon>Phthiraptera</taxon>
        <taxon>Anoplura</taxon>
        <taxon>Polyplacidae</taxon>
        <taxon>Polyplax</taxon>
    </lineage>
</organism>
<name>A0AAN8RVL4_POLSC</name>
<dbReference type="AlphaFoldDB" id="A0AAN8RVL4"/>
<dbReference type="PROSITE" id="PS50877">
    <property type="entry name" value="GOLOCO"/>
    <property type="match status" value="1"/>
</dbReference>
<dbReference type="SMART" id="SM00390">
    <property type="entry name" value="GoLoco"/>
    <property type="match status" value="1"/>
</dbReference>
<reference evidence="2 3" key="1">
    <citation type="submission" date="2023-10" db="EMBL/GenBank/DDBJ databases">
        <title>Genomes of two closely related lineages of the louse Polyplax serrata with different host specificities.</title>
        <authorList>
            <person name="Martinu J."/>
            <person name="Tarabai H."/>
            <person name="Stefka J."/>
            <person name="Hypsa V."/>
        </authorList>
    </citation>
    <scope>NUCLEOTIDE SEQUENCE [LARGE SCALE GENOMIC DNA]</scope>
    <source>
        <strain evidence="2">HR10_N</strain>
    </source>
</reference>
<gene>
    <name evidence="2" type="ORF">RUM43_001960</name>
</gene>
<dbReference type="GO" id="GO:0030695">
    <property type="term" value="F:GTPase regulator activity"/>
    <property type="evidence" value="ECO:0007669"/>
    <property type="project" value="InterPro"/>
</dbReference>
<comment type="caution">
    <text evidence="2">The sequence shown here is derived from an EMBL/GenBank/DDBJ whole genome shotgun (WGS) entry which is preliminary data.</text>
</comment>
<accession>A0AAN8RVL4</accession>
<dbReference type="Proteomes" id="UP001372834">
    <property type="component" value="Unassembled WGS sequence"/>
</dbReference>
<dbReference type="InterPro" id="IPR003109">
    <property type="entry name" value="GoLoco_motif"/>
</dbReference>
<protein>
    <submittedName>
        <fullName evidence="2">Uncharacterized protein</fullName>
    </submittedName>
</protein>
<dbReference type="InterPro" id="IPR011990">
    <property type="entry name" value="TPR-like_helical_dom_sf"/>
</dbReference>
<feature type="region of interest" description="Disordered" evidence="1">
    <location>
        <begin position="1"/>
        <end position="33"/>
    </location>
</feature>
<evidence type="ECO:0000256" key="1">
    <source>
        <dbReference type="SAM" id="MobiDB-lite"/>
    </source>
</evidence>
<sequence length="121" mass="13756">MGRRQQAEEVSCASHLPREDDPPDTGQMRAKNTTQDLFELLERVQSARIDDQRCVLPSYFAQRESRSDLFLVVSDPNEKLNVKIRMIFRCVSGTRGRDIQSVSALSNQYTSLRLGNNGKNP</sequence>
<proteinExistence type="predicted"/>